<dbReference type="RefSeq" id="WP_230474098.1">
    <property type="nucleotide sequence ID" value="NZ_JAERWB010000009.1"/>
</dbReference>
<reference evidence="2 3" key="1">
    <citation type="submission" date="2014-03" db="EMBL/GenBank/DDBJ databases">
        <title>Genomics of Bifidobacteria.</title>
        <authorList>
            <person name="Ventura M."/>
            <person name="Milani C."/>
            <person name="Lugli G.A."/>
        </authorList>
    </citation>
    <scope>NUCLEOTIDE SEQUENCE [LARGE SCALE GENOMIC DNA]</scope>
    <source>
        <strain evidence="2 3">LMG 21814</strain>
    </source>
</reference>
<comment type="caution">
    <text evidence="2">The sequence shown here is derived from an EMBL/GenBank/DDBJ whole genome shotgun (WGS) entry which is preliminary data.</text>
</comment>
<evidence type="ECO:0000313" key="2">
    <source>
        <dbReference type="EMBL" id="KFI67702.1"/>
    </source>
</evidence>
<name>A0A087B9K2_BIFLN</name>
<dbReference type="Proteomes" id="UP000029024">
    <property type="component" value="Unassembled WGS sequence"/>
</dbReference>
<protein>
    <submittedName>
        <fullName evidence="2">AAA domain protein</fullName>
    </submittedName>
</protein>
<feature type="domain" description="AAA" evidence="1">
    <location>
        <begin position="20"/>
        <end position="52"/>
    </location>
</feature>
<evidence type="ECO:0000259" key="1">
    <source>
        <dbReference type="Pfam" id="PF13173"/>
    </source>
</evidence>
<dbReference type="InterPro" id="IPR041682">
    <property type="entry name" value="AAA_14"/>
</dbReference>
<dbReference type="EMBL" id="JGZA01000027">
    <property type="protein sequence ID" value="KFI67702.1"/>
    <property type="molecule type" value="Genomic_DNA"/>
</dbReference>
<evidence type="ECO:0000313" key="3">
    <source>
        <dbReference type="Proteomes" id="UP000029024"/>
    </source>
</evidence>
<gene>
    <name evidence="2" type="ORF">BLSS_1727</name>
</gene>
<accession>A0A087B9K2</accession>
<organism evidence="2 3">
    <name type="scientific">Bifidobacterium longum subsp. suis</name>
    <dbReference type="NCBI Taxonomy" id="1695"/>
    <lineage>
        <taxon>Bacteria</taxon>
        <taxon>Bacillati</taxon>
        <taxon>Actinomycetota</taxon>
        <taxon>Actinomycetes</taxon>
        <taxon>Bifidobacteriales</taxon>
        <taxon>Bifidobacteriaceae</taxon>
        <taxon>Bifidobacterium</taxon>
    </lineage>
</organism>
<sequence>MLERKISDDLLEWKLIGTGKALLLTGARQIGKSYAVREFAKHEYAHYLEINL</sequence>
<proteinExistence type="predicted"/>
<dbReference type="Pfam" id="PF13173">
    <property type="entry name" value="AAA_14"/>
    <property type="match status" value="1"/>
</dbReference>
<dbReference type="AlphaFoldDB" id="A0A087B9K2"/>